<dbReference type="AlphaFoldDB" id="A0A223CYF6"/>
<keyword evidence="2" id="KW-1185">Reference proteome</keyword>
<name>A0A223CYF6_9BACL</name>
<gene>
    <name evidence="1" type="ORF">CIG75_04850</name>
</gene>
<evidence type="ECO:0008006" key="3">
    <source>
        <dbReference type="Google" id="ProtNLM"/>
    </source>
</evidence>
<organism evidence="1 2">
    <name type="scientific">Tumebacillus algifaecis</name>
    <dbReference type="NCBI Taxonomy" id="1214604"/>
    <lineage>
        <taxon>Bacteria</taxon>
        <taxon>Bacillati</taxon>
        <taxon>Bacillota</taxon>
        <taxon>Bacilli</taxon>
        <taxon>Bacillales</taxon>
        <taxon>Alicyclobacillaceae</taxon>
        <taxon>Tumebacillus</taxon>
    </lineage>
</organism>
<dbReference type="RefSeq" id="WP_094235630.1">
    <property type="nucleotide sequence ID" value="NZ_CP022657.1"/>
</dbReference>
<sequence>MNKLHLWALLVVLLIPVLFGCTSSTNISTEQVKIFKKSIQADHKQIEKFQVKMSPAGIEFNYVMEGENAESDMQEIFEKTKAFIQDPEFQKDTIEGTYFEKYYKKDRIYPQMYVRFDLDGDEHTDRLYEASYYQTPDVSSEAKRSLLDKYQTWSYMDYAK</sequence>
<reference evidence="1 2" key="1">
    <citation type="journal article" date="2015" name="Int. J. Syst. Evol. Microbiol.">
        <title>Tumebacillus algifaecis sp. nov., isolated from decomposing algal scum.</title>
        <authorList>
            <person name="Wu Y.F."/>
            <person name="Zhang B."/>
            <person name="Xing P."/>
            <person name="Wu Q.L."/>
            <person name="Liu S.J."/>
        </authorList>
    </citation>
    <scope>NUCLEOTIDE SEQUENCE [LARGE SCALE GENOMIC DNA]</scope>
    <source>
        <strain evidence="1 2">THMBR28</strain>
    </source>
</reference>
<dbReference type="PROSITE" id="PS51257">
    <property type="entry name" value="PROKAR_LIPOPROTEIN"/>
    <property type="match status" value="1"/>
</dbReference>
<evidence type="ECO:0000313" key="2">
    <source>
        <dbReference type="Proteomes" id="UP000214688"/>
    </source>
</evidence>
<proteinExistence type="predicted"/>
<dbReference type="OrthoDB" id="2629759at2"/>
<protein>
    <recommendedName>
        <fullName evidence="3">Lipoprotein</fullName>
    </recommendedName>
</protein>
<dbReference type="Proteomes" id="UP000214688">
    <property type="component" value="Chromosome"/>
</dbReference>
<dbReference type="EMBL" id="CP022657">
    <property type="protein sequence ID" value="ASS74378.1"/>
    <property type="molecule type" value="Genomic_DNA"/>
</dbReference>
<evidence type="ECO:0000313" key="1">
    <source>
        <dbReference type="EMBL" id="ASS74378.1"/>
    </source>
</evidence>
<dbReference type="KEGG" id="tab:CIG75_04850"/>
<accession>A0A223CYF6</accession>